<dbReference type="Proteomes" id="UP000326062">
    <property type="component" value="Chromosome 3"/>
</dbReference>
<comment type="caution">
    <text evidence="1">The sequence shown here is derived from an EMBL/GenBank/DDBJ whole genome shotgun (WGS) entry which is preliminary data.</text>
</comment>
<dbReference type="EMBL" id="VCEB01000003">
    <property type="protein sequence ID" value="KAB0380865.1"/>
    <property type="molecule type" value="Genomic_DNA"/>
</dbReference>
<organism evidence="1 2">
    <name type="scientific">Muntiacus reevesi</name>
    <name type="common">Reeves' muntjac</name>
    <name type="synonym">Cervus reevesi</name>
    <dbReference type="NCBI Taxonomy" id="9886"/>
    <lineage>
        <taxon>Eukaryota</taxon>
        <taxon>Metazoa</taxon>
        <taxon>Chordata</taxon>
        <taxon>Craniata</taxon>
        <taxon>Vertebrata</taxon>
        <taxon>Euteleostomi</taxon>
        <taxon>Mammalia</taxon>
        <taxon>Eutheria</taxon>
        <taxon>Laurasiatheria</taxon>
        <taxon>Artiodactyla</taxon>
        <taxon>Ruminantia</taxon>
        <taxon>Pecora</taxon>
        <taxon>Cervidae</taxon>
        <taxon>Muntiacinae</taxon>
        <taxon>Muntiacus</taxon>
    </lineage>
</organism>
<keyword evidence="2" id="KW-1185">Reference proteome</keyword>
<dbReference type="AlphaFoldDB" id="A0A5J5MKK0"/>
<proteinExistence type="predicted"/>
<protein>
    <submittedName>
        <fullName evidence="1">Uncharacterized protein</fullName>
    </submittedName>
</protein>
<evidence type="ECO:0000313" key="2">
    <source>
        <dbReference type="Proteomes" id="UP000326062"/>
    </source>
</evidence>
<gene>
    <name evidence="1" type="ORF">FD755_008649</name>
</gene>
<reference evidence="1 2" key="1">
    <citation type="submission" date="2019-06" db="EMBL/GenBank/DDBJ databases">
        <title>Discovery of a novel chromosome fission-fusion reversal in muntjac.</title>
        <authorList>
            <person name="Mudd A.B."/>
            <person name="Bredeson J.V."/>
            <person name="Baum R."/>
            <person name="Hockemeyer D."/>
            <person name="Rokhsar D.S."/>
        </authorList>
    </citation>
    <scope>NUCLEOTIDE SEQUENCE [LARGE SCALE GENOMIC DNA]</scope>
    <source>
        <strain evidence="1">UCam_UCB_Mr</strain>
        <tissue evidence="1">Fibroblast cell line</tissue>
    </source>
</reference>
<sequence>MIRPQFSMSRYIPQFCDVLGHTFMEFLKDSGDYCQAQHNLCADR</sequence>
<accession>A0A5J5MKK0</accession>
<name>A0A5J5MKK0_MUNRE</name>
<evidence type="ECO:0000313" key="1">
    <source>
        <dbReference type="EMBL" id="KAB0380865.1"/>
    </source>
</evidence>